<name>A0A2L0F1C6_SORCE</name>
<evidence type="ECO:0000313" key="3">
    <source>
        <dbReference type="Proteomes" id="UP000238348"/>
    </source>
</evidence>
<feature type="compositionally biased region" description="Polar residues" evidence="1">
    <location>
        <begin position="48"/>
        <end position="60"/>
    </location>
</feature>
<dbReference type="EMBL" id="CP012673">
    <property type="protein sequence ID" value="AUX45382.1"/>
    <property type="molecule type" value="Genomic_DNA"/>
</dbReference>
<dbReference type="Proteomes" id="UP000238348">
    <property type="component" value="Chromosome"/>
</dbReference>
<gene>
    <name evidence="2" type="ORF">SOCE26_068640</name>
</gene>
<sequence length="60" mass="6431">MVAQNNHSEPAPQAKQNYPDDLQRDLNLNPMAGQNIGGGPSPLDPNVKSASDSAPHRLQQ</sequence>
<dbReference type="AlphaFoldDB" id="A0A2L0F1C6"/>
<organism evidence="2 3">
    <name type="scientific">Sorangium cellulosum</name>
    <name type="common">Polyangium cellulosum</name>
    <dbReference type="NCBI Taxonomy" id="56"/>
    <lineage>
        <taxon>Bacteria</taxon>
        <taxon>Pseudomonadati</taxon>
        <taxon>Myxococcota</taxon>
        <taxon>Polyangia</taxon>
        <taxon>Polyangiales</taxon>
        <taxon>Polyangiaceae</taxon>
        <taxon>Sorangium</taxon>
    </lineage>
</organism>
<evidence type="ECO:0000256" key="1">
    <source>
        <dbReference type="SAM" id="MobiDB-lite"/>
    </source>
</evidence>
<dbReference type="RefSeq" id="WP_104983769.1">
    <property type="nucleotide sequence ID" value="NZ_CP012673.1"/>
</dbReference>
<accession>A0A2L0F1C6</accession>
<evidence type="ECO:0000313" key="2">
    <source>
        <dbReference type="EMBL" id="AUX45382.1"/>
    </source>
</evidence>
<feature type="region of interest" description="Disordered" evidence="1">
    <location>
        <begin position="1"/>
        <end position="60"/>
    </location>
</feature>
<proteinExistence type="predicted"/>
<reference evidence="2 3" key="1">
    <citation type="submission" date="2015-09" db="EMBL/GenBank/DDBJ databases">
        <title>Sorangium comparison.</title>
        <authorList>
            <person name="Zaburannyi N."/>
            <person name="Bunk B."/>
            <person name="Overmann J."/>
            <person name="Mueller R."/>
        </authorList>
    </citation>
    <scope>NUCLEOTIDE SEQUENCE [LARGE SCALE GENOMIC DNA]</scope>
    <source>
        <strain evidence="2 3">So ce26</strain>
    </source>
</reference>
<protein>
    <submittedName>
        <fullName evidence="2">Uncharacterized protein</fullName>
    </submittedName>
</protein>